<dbReference type="EMBL" id="FZOT01000018">
    <property type="protein sequence ID" value="SNT23030.1"/>
    <property type="molecule type" value="Genomic_DNA"/>
</dbReference>
<protein>
    <submittedName>
        <fullName evidence="1">Uncharacterized protein</fullName>
    </submittedName>
</protein>
<evidence type="ECO:0000313" key="2">
    <source>
        <dbReference type="Proteomes" id="UP000198284"/>
    </source>
</evidence>
<proteinExistence type="predicted"/>
<dbReference type="RefSeq" id="WP_089401132.1">
    <property type="nucleotide sequence ID" value="NZ_FZOT01000018.1"/>
</dbReference>
<accession>A0A239KYD6</accession>
<keyword evidence="2" id="KW-1185">Reference proteome</keyword>
<sequence length="105" mass="11770">MQKMRVKDTDDAVAGVSALREILVSELATIDRLIQRTELDTEGKAREESEQIMATYERVRTSLLSGLVSVDEVLGWVHMLAEKDPEGNELDCVRSLPYVNILPVI</sequence>
<gene>
    <name evidence="1" type="ORF">SAMN06265795_11815</name>
</gene>
<name>A0A239KYD6_9BURK</name>
<evidence type="ECO:0000313" key="1">
    <source>
        <dbReference type="EMBL" id="SNT23030.1"/>
    </source>
</evidence>
<dbReference type="AlphaFoldDB" id="A0A239KYD6"/>
<dbReference type="Proteomes" id="UP000198284">
    <property type="component" value="Unassembled WGS sequence"/>
</dbReference>
<reference evidence="1 2" key="1">
    <citation type="submission" date="2017-06" db="EMBL/GenBank/DDBJ databases">
        <authorList>
            <person name="Kim H.J."/>
            <person name="Triplett B.A."/>
        </authorList>
    </citation>
    <scope>NUCLEOTIDE SEQUENCE [LARGE SCALE GENOMIC DNA]</scope>
    <source>
        <strain evidence="1 2">U15</strain>
    </source>
</reference>
<dbReference type="OrthoDB" id="8777935at2"/>
<organism evidence="1 2">
    <name type="scientific">Noviherbaspirillum humi</name>
    <dbReference type="NCBI Taxonomy" id="1688639"/>
    <lineage>
        <taxon>Bacteria</taxon>
        <taxon>Pseudomonadati</taxon>
        <taxon>Pseudomonadota</taxon>
        <taxon>Betaproteobacteria</taxon>
        <taxon>Burkholderiales</taxon>
        <taxon>Oxalobacteraceae</taxon>
        <taxon>Noviherbaspirillum</taxon>
    </lineage>
</organism>